<dbReference type="Proteomes" id="UP000183940">
    <property type="component" value="Unassembled WGS sequence"/>
</dbReference>
<reference evidence="1" key="1">
    <citation type="submission" date="2016-10" db="EMBL/GenBank/DDBJ databases">
        <title>CRISPR-Cas defence system in Roseofilum reptotaenium: evidence of a bacteriophage-cyanobacterium arms race in the coral black band disease.</title>
        <authorList>
            <person name="Buerger P."/>
            <person name="Wood-Charlson E.M."/>
            <person name="Weynberg K.D."/>
            <person name="Willis B."/>
            <person name="Van Oppen M.J."/>
        </authorList>
    </citation>
    <scope>NUCLEOTIDE SEQUENCE [LARGE SCALE GENOMIC DNA]</scope>
    <source>
        <strain evidence="1">AO1-A</strain>
    </source>
</reference>
<dbReference type="STRING" id="1925591.BI308_21620"/>
<comment type="caution">
    <text evidence="1">The sequence shown here is derived from an EMBL/GenBank/DDBJ whole genome shotgun (WGS) entry which is preliminary data.</text>
</comment>
<gene>
    <name evidence="1" type="ORF">BI308_21620</name>
</gene>
<dbReference type="AlphaFoldDB" id="A0A1L9QLD2"/>
<proteinExistence type="predicted"/>
<dbReference type="EMBL" id="MLAW01000052">
    <property type="protein sequence ID" value="OJJ19662.1"/>
    <property type="molecule type" value="Genomic_DNA"/>
</dbReference>
<dbReference type="SUPFAM" id="SSF53822">
    <property type="entry name" value="Periplasmic binding protein-like I"/>
    <property type="match status" value="1"/>
</dbReference>
<sequence>MGEVAAKFAIEELGVKWAATVKDGDAFTRRLSLSCEETFAQLEGEVVLSGAVNKGDRNMKPTLNSLVGFAWPQTEGLRTVENAYEGEYGYSPEPPNYSFAYDTANIVLEVLSSVAVRSPNGRLQIGRQELRNCNAKFVTVDCFDPTIL</sequence>
<evidence type="ECO:0000313" key="1">
    <source>
        <dbReference type="EMBL" id="OJJ19662.1"/>
    </source>
</evidence>
<dbReference type="InterPro" id="IPR028082">
    <property type="entry name" value="Peripla_BP_I"/>
</dbReference>
<protein>
    <submittedName>
        <fullName evidence="1">Uncharacterized protein</fullName>
    </submittedName>
</protein>
<evidence type="ECO:0000313" key="2">
    <source>
        <dbReference type="Proteomes" id="UP000183940"/>
    </source>
</evidence>
<keyword evidence="2" id="KW-1185">Reference proteome</keyword>
<accession>A0A1L9QLD2</accession>
<organism evidence="1 2">
    <name type="scientific">Roseofilum reptotaenium AO1-A</name>
    <dbReference type="NCBI Taxonomy" id="1925591"/>
    <lineage>
        <taxon>Bacteria</taxon>
        <taxon>Bacillati</taxon>
        <taxon>Cyanobacteriota</taxon>
        <taxon>Cyanophyceae</taxon>
        <taxon>Desertifilales</taxon>
        <taxon>Desertifilaceae</taxon>
        <taxon>Roseofilum</taxon>
    </lineage>
</organism>
<dbReference type="Gene3D" id="3.40.50.2300">
    <property type="match status" value="1"/>
</dbReference>
<name>A0A1L9QLD2_9CYAN</name>